<evidence type="ECO:0000313" key="2">
    <source>
        <dbReference type="EMBL" id="CAG8780376.1"/>
    </source>
</evidence>
<feature type="compositionally biased region" description="Polar residues" evidence="1">
    <location>
        <begin position="46"/>
        <end position="71"/>
    </location>
</feature>
<protein>
    <submittedName>
        <fullName evidence="2">7608_t:CDS:1</fullName>
    </submittedName>
</protein>
<gene>
    <name evidence="2" type="ORF">AMORRO_LOCUS17267</name>
</gene>
<evidence type="ECO:0000256" key="1">
    <source>
        <dbReference type="SAM" id="MobiDB-lite"/>
    </source>
</evidence>
<sequence>KTSTNSSLITIEDEENELEVLAILEFVDETSLADQEKQTDKALTKDQATSSIPNNSTCNRATSPIDQTNDITKIHSSRQLSQKLQELSMPIKGETDEDDVNE</sequence>
<reference evidence="2" key="1">
    <citation type="submission" date="2021-06" db="EMBL/GenBank/DDBJ databases">
        <authorList>
            <person name="Kallberg Y."/>
            <person name="Tangrot J."/>
            <person name="Rosling A."/>
        </authorList>
    </citation>
    <scope>NUCLEOTIDE SEQUENCE</scope>
    <source>
        <strain evidence="2">CL551</strain>
    </source>
</reference>
<accession>A0A9N9JFY1</accession>
<feature type="compositionally biased region" description="Basic and acidic residues" evidence="1">
    <location>
        <begin position="34"/>
        <end position="44"/>
    </location>
</feature>
<feature type="non-terminal residue" evidence="2">
    <location>
        <position position="102"/>
    </location>
</feature>
<dbReference type="AlphaFoldDB" id="A0A9N9JFY1"/>
<feature type="non-terminal residue" evidence="2">
    <location>
        <position position="1"/>
    </location>
</feature>
<dbReference type="EMBL" id="CAJVPV010052173">
    <property type="protein sequence ID" value="CAG8780376.1"/>
    <property type="molecule type" value="Genomic_DNA"/>
</dbReference>
<evidence type="ECO:0000313" key="3">
    <source>
        <dbReference type="Proteomes" id="UP000789342"/>
    </source>
</evidence>
<comment type="caution">
    <text evidence="2">The sequence shown here is derived from an EMBL/GenBank/DDBJ whole genome shotgun (WGS) entry which is preliminary data.</text>
</comment>
<feature type="region of interest" description="Disordered" evidence="1">
    <location>
        <begin position="33"/>
        <end position="102"/>
    </location>
</feature>
<organism evidence="2 3">
    <name type="scientific">Acaulospora morrowiae</name>
    <dbReference type="NCBI Taxonomy" id="94023"/>
    <lineage>
        <taxon>Eukaryota</taxon>
        <taxon>Fungi</taxon>
        <taxon>Fungi incertae sedis</taxon>
        <taxon>Mucoromycota</taxon>
        <taxon>Glomeromycotina</taxon>
        <taxon>Glomeromycetes</taxon>
        <taxon>Diversisporales</taxon>
        <taxon>Acaulosporaceae</taxon>
        <taxon>Acaulospora</taxon>
    </lineage>
</organism>
<name>A0A9N9JFY1_9GLOM</name>
<proteinExistence type="predicted"/>
<dbReference type="Proteomes" id="UP000789342">
    <property type="component" value="Unassembled WGS sequence"/>
</dbReference>
<keyword evidence="3" id="KW-1185">Reference proteome</keyword>